<organism evidence="3 4">
    <name type="scientific">Streptomyces aidingensis</name>
    <dbReference type="NCBI Taxonomy" id="910347"/>
    <lineage>
        <taxon>Bacteria</taxon>
        <taxon>Bacillati</taxon>
        <taxon>Actinomycetota</taxon>
        <taxon>Actinomycetes</taxon>
        <taxon>Kitasatosporales</taxon>
        <taxon>Streptomycetaceae</taxon>
        <taxon>Streptomyces</taxon>
    </lineage>
</organism>
<dbReference type="RefSeq" id="WP_175541474.1">
    <property type="nucleotide sequence ID" value="NZ_FOLM01000010.1"/>
</dbReference>
<dbReference type="InterPro" id="IPR039420">
    <property type="entry name" value="WalR-like"/>
</dbReference>
<evidence type="ECO:0000256" key="1">
    <source>
        <dbReference type="ARBA" id="ARBA00023125"/>
    </source>
</evidence>
<gene>
    <name evidence="3" type="ORF">SAMN05421773_11065</name>
</gene>
<dbReference type="InterPro" id="IPR016032">
    <property type="entry name" value="Sig_transdc_resp-reg_C-effctor"/>
</dbReference>
<evidence type="ECO:0000313" key="4">
    <source>
        <dbReference type="Proteomes" id="UP000199207"/>
    </source>
</evidence>
<protein>
    <submittedName>
        <fullName evidence="3">Regulatory protein, luxR family</fullName>
    </submittedName>
</protein>
<dbReference type="CDD" id="cd06170">
    <property type="entry name" value="LuxR_C_like"/>
    <property type="match status" value="1"/>
</dbReference>
<dbReference type="PRINTS" id="PR00038">
    <property type="entry name" value="HTHLUXR"/>
</dbReference>
<dbReference type="GO" id="GO:0006355">
    <property type="term" value="P:regulation of DNA-templated transcription"/>
    <property type="evidence" value="ECO:0007669"/>
    <property type="project" value="InterPro"/>
</dbReference>
<dbReference type="Pfam" id="PF00196">
    <property type="entry name" value="GerE"/>
    <property type="match status" value="1"/>
</dbReference>
<dbReference type="PROSITE" id="PS50043">
    <property type="entry name" value="HTH_LUXR_2"/>
    <property type="match status" value="1"/>
</dbReference>
<dbReference type="EMBL" id="FOLM01000010">
    <property type="protein sequence ID" value="SFD13562.1"/>
    <property type="molecule type" value="Genomic_DNA"/>
</dbReference>
<sequence length="144" mass="15752">MSRTHLSPRQRQVLTRIAHGATYRQVATELGVKEATVRGHVHRILTDLGANSSAHAIHIAHQRGLLDTTERPAARYATELLLTAQGLTAEQVADRLGITRGAADDRLRQARRLLRARTIAHAIALAIRSGLVHPDQITEQDTAA</sequence>
<dbReference type="SUPFAM" id="SSF46894">
    <property type="entry name" value="C-terminal effector domain of the bipartite response regulators"/>
    <property type="match status" value="2"/>
</dbReference>
<evidence type="ECO:0000259" key="2">
    <source>
        <dbReference type="PROSITE" id="PS50043"/>
    </source>
</evidence>
<reference evidence="3 4" key="1">
    <citation type="submission" date="2016-10" db="EMBL/GenBank/DDBJ databases">
        <authorList>
            <person name="de Groot N.N."/>
        </authorList>
    </citation>
    <scope>NUCLEOTIDE SEQUENCE [LARGE SCALE GENOMIC DNA]</scope>
    <source>
        <strain evidence="3 4">CGMCC 4.5739</strain>
    </source>
</reference>
<keyword evidence="4" id="KW-1185">Reference proteome</keyword>
<dbReference type="InterPro" id="IPR036388">
    <property type="entry name" value="WH-like_DNA-bd_sf"/>
</dbReference>
<proteinExistence type="predicted"/>
<name>A0A1I1PV72_9ACTN</name>
<dbReference type="GO" id="GO:0003677">
    <property type="term" value="F:DNA binding"/>
    <property type="evidence" value="ECO:0007669"/>
    <property type="project" value="UniProtKB-KW"/>
</dbReference>
<evidence type="ECO:0000313" key="3">
    <source>
        <dbReference type="EMBL" id="SFD13562.1"/>
    </source>
</evidence>
<dbReference type="InterPro" id="IPR000792">
    <property type="entry name" value="Tscrpt_reg_LuxR_C"/>
</dbReference>
<dbReference type="Proteomes" id="UP000199207">
    <property type="component" value="Unassembled WGS sequence"/>
</dbReference>
<feature type="domain" description="HTH luxR-type" evidence="2">
    <location>
        <begin position="1"/>
        <end position="64"/>
    </location>
</feature>
<dbReference type="SMART" id="SM00421">
    <property type="entry name" value="HTH_LUXR"/>
    <property type="match status" value="2"/>
</dbReference>
<dbReference type="AlphaFoldDB" id="A0A1I1PV72"/>
<dbReference type="PANTHER" id="PTHR43214">
    <property type="entry name" value="TWO-COMPONENT RESPONSE REGULATOR"/>
    <property type="match status" value="1"/>
</dbReference>
<keyword evidence="1" id="KW-0238">DNA-binding</keyword>
<accession>A0A1I1PV72</accession>
<dbReference type="STRING" id="910347.SAMN05421773_11065"/>
<dbReference type="Gene3D" id="1.10.10.10">
    <property type="entry name" value="Winged helix-like DNA-binding domain superfamily/Winged helix DNA-binding domain"/>
    <property type="match status" value="2"/>
</dbReference>